<dbReference type="PANTHER" id="PTHR46268">
    <property type="entry name" value="STRESS RESPONSE PROTEIN NHAX"/>
    <property type="match status" value="1"/>
</dbReference>
<dbReference type="Pfam" id="PF00582">
    <property type="entry name" value="Usp"/>
    <property type="match status" value="2"/>
</dbReference>
<accession>A0A537IZ73</accession>
<dbReference type="PRINTS" id="PR01438">
    <property type="entry name" value="UNVRSLSTRESS"/>
</dbReference>
<dbReference type="EMBL" id="VBAP01000016">
    <property type="protein sequence ID" value="TMI76614.1"/>
    <property type="molecule type" value="Genomic_DNA"/>
</dbReference>
<dbReference type="InterPro" id="IPR006015">
    <property type="entry name" value="Universal_stress_UspA"/>
</dbReference>
<gene>
    <name evidence="3" type="ORF">E6H05_03215</name>
</gene>
<evidence type="ECO:0000259" key="2">
    <source>
        <dbReference type="Pfam" id="PF00582"/>
    </source>
</evidence>
<dbReference type="Gene3D" id="3.40.50.620">
    <property type="entry name" value="HUPs"/>
    <property type="match status" value="2"/>
</dbReference>
<organism evidence="3 4">
    <name type="scientific">Candidatus Segetimicrobium genomatis</name>
    <dbReference type="NCBI Taxonomy" id="2569760"/>
    <lineage>
        <taxon>Bacteria</taxon>
        <taxon>Bacillati</taxon>
        <taxon>Candidatus Sysuimicrobiota</taxon>
        <taxon>Candidatus Sysuimicrobiia</taxon>
        <taxon>Candidatus Sysuimicrobiales</taxon>
        <taxon>Candidatus Segetimicrobiaceae</taxon>
        <taxon>Candidatus Segetimicrobium</taxon>
    </lineage>
</organism>
<dbReference type="CDD" id="cd00293">
    <property type="entry name" value="USP-like"/>
    <property type="match status" value="2"/>
</dbReference>
<proteinExistence type="inferred from homology"/>
<comment type="similarity">
    <text evidence="1">Belongs to the universal stress protein A family.</text>
</comment>
<dbReference type="SUPFAM" id="SSF52402">
    <property type="entry name" value="Adenine nucleotide alpha hydrolases-like"/>
    <property type="match status" value="2"/>
</dbReference>
<dbReference type="PANTHER" id="PTHR46268:SF6">
    <property type="entry name" value="UNIVERSAL STRESS PROTEIN UP12"/>
    <property type="match status" value="1"/>
</dbReference>
<sequence>MFRHLLVPLDGSRLAESALPAAAELAHRLGASVTLLHVLEPTAPPTVHGDRHLRSPAEAEGYLAGAVDWLAARQVSASVALNQQQGDVAVTIARIGGAVGADLIVLTTHGRSGVRGLLFGRVAQQVLQRGTIPVLLIPPSASGRDASFVCRRLLVPLDGSDTAEYALAPAAALAAVCEAEMIVMRVVPTVETVSGDQAAPARLLPTTTAAMLEVEASEAASYLERVAGGIREHGRVVTAVVGRGDPVRALADAARHRQVDVVVMATHGRSGVSAVWAGSVASRLVGTGATPVLLIRIPAA</sequence>
<feature type="domain" description="UspA" evidence="2">
    <location>
        <begin position="151"/>
        <end position="296"/>
    </location>
</feature>
<dbReference type="InterPro" id="IPR014729">
    <property type="entry name" value="Rossmann-like_a/b/a_fold"/>
</dbReference>
<evidence type="ECO:0000313" key="3">
    <source>
        <dbReference type="EMBL" id="TMI76614.1"/>
    </source>
</evidence>
<evidence type="ECO:0000313" key="4">
    <source>
        <dbReference type="Proteomes" id="UP000318834"/>
    </source>
</evidence>
<reference evidence="3 4" key="1">
    <citation type="journal article" date="2019" name="Nat. Microbiol.">
        <title>Mediterranean grassland soil C-N compound turnover is dependent on rainfall and depth, and is mediated by genomically divergent microorganisms.</title>
        <authorList>
            <person name="Diamond S."/>
            <person name="Andeer P.F."/>
            <person name="Li Z."/>
            <person name="Crits-Christoph A."/>
            <person name="Burstein D."/>
            <person name="Anantharaman K."/>
            <person name="Lane K.R."/>
            <person name="Thomas B.C."/>
            <person name="Pan C."/>
            <person name="Northen T.R."/>
            <person name="Banfield J.F."/>
        </authorList>
    </citation>
    <scope>NUCLEOTIDE SEQUENCE [LARGE SCALE GENOMIC DNA]</scope>
    <source>
        <strain evidence="3">NP_8</strain>
    </source>
</reference>
<evidence type="ECO:0000256" key="1">
    <source>
        <dbReference type="ARBA" id="ARBA00008791"/>
    </source>
</evidence>
<dbReference type="InterPro" id="IPR006016">
    <property type="entry name" value="UspA"/>
</dbReference>
<dbReference type="AlphaFoldDB" id="A0A537IZ73"/>
<protein>
    <submittedName>
        <fullName evidence="3">Universal stress protein</fullName>
    </submittedName>
</protein>
<dbReference type="Proteomes" id="UP000318834">
    <property type="component" value="Unassembled WGS sequence"/>
</dbReference>
<feature type="domain" description="UspA" evidence="2">
    <location>
        <begin position="1"/>
        <end position="138"/>
    </location>
</feature>
<name>A0A537IZ73_9BACT</name>
<comment type="caution">
    <text evidence="3">The sequence shown here is derived from an EMBL/GenBank/DDBJ whole genome shotgun (WGS) entry which is preliminary data.</text>
</comment>